<dbReference type="Proteomes" id="UP000290909">
    <property type="component" value="Chromosome"/>
</dbReference>
<feature type="transmembrane region" description="Helical" evidence="1">
    <location>
        <begin position="22"/>
        <end position="46"/>
    </location>
</feature>
<name>A0A449BLK4_9MOLU</name>
<sequence>MRISDVFVSSTTKPVRKMTKKFFLFGAGITGLISGLIAIVTFYGQFTGLFTLTMQRDAMDKGIELSVTRDFLEPKSTLSIEPMNEIGDMLESDIDVDAARNVDGQFYDERIPYYIAYTYYLRNSGKEMVNISYRLRVIDSYKGVDKAVKIRYIVEDLDTGEIRDKTYMKKGDNPYIIDEVLERFSEGAVKKITIFMWFDGEYTDASMFGGGIKLDMAYSILNAVVE</sequence>
<dbReference type="AlphaFoldDB" id="A0A449BLK4"/>
<dbReference type="STRING" id="1408416.GCA_000702765_00563"/>
<keyword evidence="1" id="KW-1133">Transmembrane helix</keyword>
<accession>A0A449BLK4</accession>
<reference evidence="2 3" key="1">
    <citation type="submission" date="2019-01" db="EMBL/GenBank/DDBJ databases">
        <authorList>
            <consortium name="Pathogen Informatics"/>
        </authorList>
    </citation>
    <scope>NUCLEOTIDE SEQUENCE [LARGE SCALE GENOMIC DNA]</scope>
    <source>
        <strain evidence="2 3">NCTC10172</strain>
    </source>
</reference>
<keyword evidence="3" id="KW-1185">Reference proteome</keyword>
<gene>
    <name evidence="2" type="ORF">NCTC10172_01400</name>
</gene>
<evidence type="ECO:0000313" key="3">
    <source>
        <dbReference type="Proteomes" id="UP000290909"/>
    </source>
</evidence>
<organism evidence="2 3">
    <name type="scientific">Acholeplasma hippikon</name>
    <dbReference type="NCBI Taxonomy" id="264636"/>
    <lineage>
        <taxon>Bacteria</taxon>
        <taxon>Bacillati</taxon>
        <taxon>Mycoplasmatota</taxon>
        <taxon>Mollicutes</taxon>
        <taxon>Acholeplasmatales</taxon>
        <taxon>Acholeplasmataceae</taxon>
        <taxon>Acholeplasma</taxon>
    </lineage>
</organism>
<dbReference type="EMBL" id="LR215050">
    <property type="protein sequence ID" value="VEU83324.1"/>
    <property type="molecule type" value="Genomic_DNA"/>
</dbReference>
<proteinExistence type="predicted"/>
<dbReference type="RefSeq" id="WP_035368800.1">
    <property type="nucleotide sequence ID" value="NZ_LR215050.1"/>
</dbReference>
<evidence type="ECO:0000256" key="1">
    <source>
        <dbReference type="SAM" id="Phobius"/>
    </source>
</evidence>
<dbReference type="KEGG" id="ahk:NCTC10172_01400"/>
<keyword evidence="1" id="KW-0812">Transmembrane</keyword>
<evidence type="ECO:0000313" key="2">
    <source>
        <dbReference type="EMBL" id="VEU83324.1"/>
    </source>
</evidence>
<keyword evidence="1" id="KW-0472">Membrane</keyword>
<protein>
    <submittedName>
        <fullName evidence="2">Uncharacterized protein</fullName>
    </submittedName>
</protein>